<comment type="function">
    <text evidence="7">TRAP proteins are part of a complex whose function is to bind calcium to the ER membrane and thereby regulate the retention of ER resident proteins. May be involved in the recycling of the translocation apparatus after completion of the translocation process or may function as a membrane-bound chaperone facilitating folding of translocated proteins.</text>
</comment>
<dbReference type="InterPro" id="IPR005595">
    <property type="entry name" value="TRAP_alpha"/>
</dbReference>
<sequence length="317" mass="34418">MPTPSDMRVAAHTVRETYASIACCFFSRGRLRGRPFSQASSYLPRSTPFMMASFKRISLLLLLSSLLLLLVGAPFAAGTEGIIDDEVGEEVADGGEVGLVDEGVDDFFSGDSLGAAPGVETVFHFPKNPDKTITAGETAEIVVGLRNSGETPLKVTSVRASINLPYDHRIFVQNFTAQEFENSTVPPGVQASFPYSFTVSKYLQPGGFALVASIYYDTDEQPHKTVFFNGTIEVIEAHGFFSGETFFLLTLGIGLLSLAGMWVYGQVQRFSKKTRKAKKVETGTRSVDASANEWLQGTAFTAKRSTSISMGKSKKKK</sequence>
<keyword evidence="9" id="KW-1185">Reference proteome</keyword>
<accession>A0ABD1Y0Y3</accession>
<protein>
    <recommendedName>
        <fullName evidence="7">Translocon-associated protein subunit alpha</fullName>
        <shortName evidence="7">TRAP-alpha</shortName>
    </recommendedName>
    <alternativeName>
        <fullName evidence="7">Signal sequence receptor subunit alpha</fullName>
    </alternativeName>
</protein>
<evidence type="ECO:0000256" key="5">
    <source>
        <dbReference type="ARBA" id="ARBA00022989"/>
    </source>
</evidence>
<evidence type="ECO:0000256" key="3">
    <source>
        <dbReference type="ARBA" id="ARBA00022729"/>
    </source>
</evidence>
<dbReference type="PANTHER" id="PTHR12924">
    <property type="entry name" value="TRANSLOCON-ASSOCIATED PROTEIN, ALPHA SUBUNIT"/>
    <property type="match status" value="1"/>
</dbReference>
<evidence type="ECO:0000256" key="7">
    <source>
        <dbReference type="RuleBase" id="RU368074"/>
    </source>
</evidence>
<dbReference type="EMBL" id="JBHFFA010000006">
    <property type="protein sequence ID" value="KAL2620415.1"/>
    <property type="molecule type" value="Genomic_DNA"/>
</dbReference>
<dbReference type="Gene3D" id="2.60.40.10">
    <property type="entry name" value="Immunoglobulins"/>
    <property type="match status" value="1"/>
</dbReference>
<keyword evidence="5 7" id="KW-1133">Transmembrane helix</keyword>
<comment type="similarity">
    <text evidence="7">Belongs to the TRAP-alpha family.</text>
</comment>
<name>A0ABD1Y0Y3_9MARC</name>
<dbReference type="Pfam" id="PF03896">
    <property type="entry name" value="TRAP_alpha"/>
    <property type="match status" value="1"/>
</dbReference>
<reference evidence="8 9" key="1">
    <citation type="submission" date="2024-09" db="EMBL/GenBank/DDBJ databases">
        <title>Chromosome-scale assembly of Riccia fluitans.</title>
        <authorList>
            <person name="Paukszto L."/>
            <person name="Sawicki J."/>
            <person name="Karawczyk K."/>
            <person name="Piernik-Szablinska J."/>
            <person name="Szczecinska M."/>
            <person name="Mazdziarz M."/>
        </authorList>
    </citation>
    <scope>NUCLEOTIDE SEQUENCE [LARGE SCALE GENOMIC DNA]</scope>
    <source>
        <strain evidence="8">Rf_01</strain>
        <tissue evidence="8">Aerial parts of the thallus</tissue>
    </source>
</reference>
<evidence type="ECO:0000313" key="8">
    <source>
        <dbReference type="EMBL" id="KAL2620415.1"/>
    </source>
</evidence>
<comment type="subunit">
    <text evidence="7">Heterotetramer of TRAP-alpha, TRAP-beta, TRAP-delta and TRAP-gamma.</text>
</comment>
<comment type="caution">
    <text evidence="8">The sequence shown here is derived from an EMBL/GenBank/DDBJ whole genome shotgun (WGS) entry which is preliminary data.</text>
</comment>
<gene>
    <name evidence="8" type="ORF">R1flu_000620</name>
</gene>
<dbReference type="GO" id="GO:0005789">
    <property type="term" value="C:endoplasmic reticulum membrane"/>
    <property type="evidence" value="ECO:0007669"/>
    <property type="project" value="UniProtKB-SubCell"/>
</dbReference>
<keyword evidence="2 7" id="KW-0812">Transmembrane</keyword>
<evidence type="ECO:0000256" key="2">
    <source>
        <dbReference type="ARBA" id="ARBA00022692"/>
    </source>
</evidence>
<keyword evidence="4 7" id="KW-0256">Endoplasmic reticulum</keyword>
<feature type="transmembrane region" description="Helical" evidence="7">
    <location>
        <begin position="246"/>
        <end position="265"/>
    </location>
</feature>
<dbReference type="InterPro" id="IPR013783">
    <property type="entry name" value="Ig-like_fold"/>
</dbReference>
<evidence type="ECO:0000313" key="9">
    <source>
        <dbReference type="Proteomes" id="UP001605036"/>
    </source>
</evidence>
<evidence type="ECO:0000256" key="4">
    <source>
        <dbReference type="ARBA" id="ARBA00022824"/>
    </source>
</evidence>
<evidence type="ECO:0000256" key="1">
    <source>
        <dbReference type="ARBA" id="ARBA00004115"/>
    </source>
</evidence>
<keyword evidence="7" id="KW-0106">Calcium</keyword>
<comment type="domain">
    <text evidence="7">Shows a remarkable charge distribution with the N-terminus being highly negatively charged, and the cytoplasmic C-terminus positively charged.</text>
</comment>
<evidence type="ECO:0000256" key="6">
    <source>
        <dbReference type="ARBA" id="ARBA00023136"/>
    </source>
</evidence>
<keyword evidence="6 7" id="KW-0472">Membrane</keyword>
<comment type="subcellular location">
    <subcellularLocation>
        <location evidence="1 7">Endoplasmic reticulum membrane</location>
        <topology evidence="1 7">Single-pass type I membrane protein</topology>
    </subcellularLocation>
</comment>
<organism evidence="8 9">
    <name type="scientific">Riccia fluitans</name>
    <dbReference type="NCBI Taxonomy" id="41844"/>
    <lineage>
        <taxon>Eukaryota</taxon>
        <taxon>Viridiplantae</taxon>
        <taxon>Streptophyta</taxon>
        <taxon>Embryophyta</taxon>
        <taxon>Marchantiophyta</taxon>
        <taxon>Marchantiopsida</taxon>
        <taxon>Marchantiidae</taxon>
        <taxon>Marchantiales</taxon>
        <taxon>Ricciaceae</taxon>
        <taxon>Riccia</taxon>
    </lineage>
</organism>
<dbReference type="PANTHER" id="PTHR12924:SF0">
    <property type="entry name" value="TRANSLOCON-ASSOCIATED PROTEIN SUBUNIT ALPHA"/>
    <property type="match status" value="1"/>
</dbReference>
<proteinExistence type="inferred from homology"/>
<dbReference type="Proteomes" id="UP001605036">
    <property type="component" value="Unassembled WGS sequence"/>
</dbReference>
<dbReference type="AlphaFoldDB" id="A0ABD1Y0Y3"/>
<keyword evidence="3 7" id="KW-0732">Signal</keyword>